<dbReference type="AlphaFoldDB" id="A0A6F8VDF0"/>
<dbReference type="KEGG" id="slac:SKTS_27290"/>
<dbReference type="InterPro" id="IPR009858">
    <property type="entry name" value="DUF1415"/>
</dbReference>
<dbReference type="EMBL" id="AP022853">
    <property type="protein sequence ID" value="BCB27843.1"/>
    <property type="molecule type" value="Genomic_DNA"/>
</dbReference>
<dbReference type="Proteomes" id="UP000502260">
    <property type="component" value="Chromosome"/>
</dbReference>
<dbReference type="Pfam" id="PF07209">
    <property type="entry name" value="DUF1415"/>
    <property type="match status" value="1"/>
</dbReference>
<gene>
    <name evidence="1" type="ORF">SKTS_27290</name>
</gene>
<protein>
    <recommendedName>
        <fullName evidence="3">DUF1415 domain-containing protein</fullName>
    </recommendedName>
</protein>
<reference evidence="2" key="1">
    <citation type="submission" date="2020-03" db="EMBL/GenBank/DDBJ databases">
        <title>Complete genome sequence of sulfur-oxidizing bacterium skT11.</title>
        <authorList>
            <person name="Kanda M."/>
            <person name="Kojima H."/>
            <person name="Fukui M."/>
        </authorList>
    </citation>
    <scope>NUCLEOTIDE SEQUENCE [LARGE SCALE GENOMIC DNA]</scope>
    <source>
        <strain evidence="2">skT11</strain>
    </source>
</reference>
<evidence type="ECO:0000313" key="1">
    <source>
        <dbReference type="EMBL" id="BCB27843.1"/>
    </source>
</evidence>
<proteinExistence type="predicted"/>
<evidence type="ECO:0000313" key="2">
    <source>
        <dbReference type="Proteomes" id="UP000502260"/>
    </source>
</evidence>
<keyword evidence="2" id="KW-1185">Reference proteome</keyword>
<sequence length="192" mass="21762">MKNHPDIDTIIARTRCWIERVVVELNVCPFARKPYEGGKVRYVVSAAARPEDLLDEVQRELELLRATDAAEIETTVLIHPYVLSNFLDYNDFLGIVDALIEEGGYEGEFQVASLHPDYQFAGTEPDAAENYTNRSPYPILHLLREAELARAIAGYARPDKIPERNIRTLEKLGAARMREILDECMRIGSDDA</sequence>
<evidence type="ECO:0008006" key="3">
    <source>
        <dbReference type="Google" id="ProtNLM"/>
    </source>
</evidence>
<organism evidence="1 2">
    <name type="scientific">Sulfurimicrobium lacus</name>
    <dbReference type="NCBI Taxonomy" id="2715678"/>
    <lineage>
        <taxon>Bacteria</taxon>
        <taxon>Pseudomonadati</taxon>
        <taxon>Pseudomonadota</taxon>
        <taxon>Betaproteobacteria</taxon>
        <taxon>Nitrosomonadales</taxon>
        <taxon>Sulfuricellaceae</taxon>
        <taxon>Sulfurimicrobium</taxon>
    </lineage>
</organism>
<accession>A0A6F8VDF0</accession>
<dbReference type="RefSeq" id="WP_173066211.1">
    <property type="nucleotide sequence ID" value="NZ_AP022853.1"/>
</dbReference>
<name>A0A6F8VDF0_9PROT</name>